<gene>
    <name evidence="2" type="ORF">A4H97_12015</name>
</gene>
<feature type="transmembrane region" description="Helical" evidence="1">
    <location>
        <begin position="79"/>
        <end position="101"/>
    </location>
</feature>
<organism evidence="2 3">
    <name type="scientific">Niastella yeongjuensis</name>
    <dbReference type="NCBI Taxonomy" id="354355"/>
    <lineage>
        <taxon>Bacteria</taxon>
        <taxon>Pseudomonadati</taxon>
        <taxon>Bacteroidota</taxon>
        <taxon>Chitinophagia</taxon>
        <taxon>Chitinophagales</taxon>
        <taxon>Chitinophagaceae</taxon>
        <taxon>Niastella</taxon>
    </lineage>
</organism>
<dbReference type="EMBL" id="LVXG01000056">
    <property type="protein sequence ID" value="OQP42873.1"/>
    <property type="molecule type" value="Genomic_DNA"/>
</dbReference>
<accession>A0A1V9E9S8</accession>
<dbReference type="AlphaFoldDB" id="A0A1V9E9S8"/>
<keyword evidence="1" id="KW-0472">Membrane</keyword>
<evidence type="ECO:0000313" key="2">
    <source>
        <dbReference type="EMBL" id="OQP42873.1"/>
    </source>
</evidence>
<protein>
    <recommendedName>
        <fullName evidence="4">DUF4293 domain-containing protein</fullName>
    </recommendedName>
</protein>
<comment type="caution">
    <text evidence="2">The sequence shown here is derived from an EMBL/GenBank/DDBJ whole genome shotgun (WGS) entry which is preliminary data.</text>
</comment>
<dbReference type="STRING" id="354355.SAMN05660816_03068"/>
<evidence type="ECO:0008006" key="4">
    <source>
        <dbReference type="Google" id="ProtNLM"/>
    </source>
</evidence>
<keyword evidence="3" id="KW-1185">Reference proteome</keyword>
<reference evidence="3" key="1">
    <citation type="submission" date="2016-04" db="EMBL/GenBank/DDBJ databases">
        <authorList>
            <person name="Chen L."/>
            <person name="Zhuang W."/>
            <person name="Wang G."/>
        </authorList>
    </citation>
    <scope>NUCLEOTIDE SEQUENCE [LARGE SCALE GENOMIC DNA]</scope>
    <source>
        <strain evidence="3">17621</strain>
    </source>
</reference>
<dbReference type="Proteomes" id="UP000192610">
    <property type="component" value="Unassembled WGS sequence"/>
</dbReference>
<proteinExistence type="predicted"/>
<evidence type="ECO:0000313" key="3">
    <source>
        <dbReference type="Proteomes" id="UP000192610"/>
    </source>
</evidence>
<keyword evidence="1" id="KW-0812">Transmembrane</keyword>
<sequence length="136" mass="15397">MFAGMKYSQWIGIAAAIMLVIAGFLPWTYHPDLNKNFTGFFTENNVYGKPGNVFVVVSIVAIIFFAIPKVWAKRWNMFINALILSYAIKSFIMYSGCYRGICPDKLAGLWIMLASAVLMLLMALFPDIKLKEEPKK</sequence>
<feature type="transmembrane region" description="Helical" evidence="1">
    <location>
        <begin position="47"/>
        <end position="67"/>
    </location>
</feature>
<name>A0A1V9E9S8_9BACT</name>
<feature type="transmembrane region" description="Helical" evidence="1">
    <location>
        <begin position="107"/>
        <end position="126"/>
    </location>
</feature>
<keyword evidence="1" id="KW-1133">Transmembrane helix</keyword>
<feature type="transmembrane region" description="Helical" evidence="1">
    <location>
        <begin position="7"/>
        <end position="27"/>
    </location>
</feature>
<evidence type="ECO:0000256" key="1">
    <source>
        <dbReference type="SAM" id="Phobius"/>
    </source>
</evidence>